<protein>
    <submittedName>
        <fullName evidence="1">Uncharacterized protein</fullName>
    </submittedName>
</protein>
<comment type="caution">
    <text evidence="1">The sequence shown here is derived from an EMBL/GenBank/DDBJ whole genome shotgun (WGS) entry which is preliminary data.</text>
</comment>
<dbReference type="InterPro" id="IPR052419">
    <property type="entry name" value="5_3-deoxyribonucleotidase-like"/>
</dbReference>
<name>A0A8X7ZJY6_POPTO</name>
<organism evidence="1 2">
    <name type="scientific">Populus tomentosa</name>
    <name type="common">Chinese white poplar</name>
    <dbReference type="NCBI Taxonomy" id="118781"/>
    <lineage>
        <taxon>Eukaryota</taxon>
        <taxon>Viridiplantae</taxon>
        <taxon>Streptophyta</taxon>
        <taxon>Embryophyta</taxon>
        <taxon>Tracheophyta</taxon>
        <taxon>Spermatophyta</taxon>
        <taxon>Magnoliopsida</taxon>
        <taxon>eudicotyledons</taxon>
        <taxon>Gunneridae</taxon>
        <taxon>Pentapetalae</taxon>
        <taxon>rosids</taxon>
        <taxon>fabids</taxon>
        <taxon>Malpighiales</taxon>
        <taxon>Salicaceae</taxon>
        <taxon>Saliceae</taxon>
        <taxon>Populus</taxon>
    </lineage>
</organism>
<accession>A0A8X7ZJY6</accession>
<evidence type="ECO:0000313" key="1">
    <source>
        <dbReference type="EMBL" id="KAG6770426.1"/>
    </source>
</evidence>
<sequence length="192" mass="21779">MLKKQATLRFFTTNTRALIMASLARNDPFLKGFHSLPPQSPTRPQSSLLFRNVNVSFDNPGSPGFRINRGGGALMLKGCCSDSSRDQKARAFAPNKQLVRDFEARLEDRSTSINGRFVNDHGLCGKLPRFPDFPLTEKIVVAVDVDEVLGNFVSALNRFIADRYSLNHSVSEYHVYEFFRVFHSLSLFYFHI</sequence>
<dbReference type="Proteomes" id="UP000886885">
    <property type="component" value="Chromosome 6D"/>
</dbReference>
<evidence type="ECO:0000313" key="2">
    <source>
        <dbReference type="Proteomes" id="UP000886885"/>
    </source>
</evidence>
<dbReference type="PANTHER" id="PTHR35134:SF2">
    <property type="entry name" value="NUCLEOTIDASE YQFW-RELATED"/>
    <property type="match status" value="1"/>
</dbReference>
<dbReference type="EMBL" id="JAAWWB010000012">
    <property type="protein sequence ID" value="KAG6770426.1"/>
    <property type="molecule type" value="Genomic_DNA"/>
</dbReference>
<dbReference type="OrthoDB" id="10248475at2759"/>
<reference evidence="1" key="1">
    <citation type="journal article" date="2020" name="bioRxiv">
        <title>Hybrid origin of Populus tomentosa Carr. identified through genome sequencing and phylogenomic analysis.</title>
        <authorList>
            <person name="An X."/>
            <person name="Gao K."/>
            <person name="Chen Z."/>
            <person name="Li J."/>
            <person name="Yang X."/>
            <person name="Yang X."/>
            <person name="Zhou J."/>
            <person name="Guo T."/>
            <person name="Zhao T."/>
            <person name="Huang S."/>
            <person name="Miao D."/>
            <person name="Khan W.U."/>
            <person name="Rao P."/>
            <person name="Ye M."/>
            <person name="Lei B."/>
            <person name="Liao W."/>
            <person name="Wang J."/>
            <person name="Ji L."/>
            <person name="Li Y."/>
            <person name="Guo B."/>
            <person name="Mustafa N.S."/>
            <person name="Li S."/>
            <person name="Yun Q."/>
            <person name="Keller S.R."/>
            <person name="Mao J."/>
            <person name="Zhang R."/>
            <person name="Strauss S.H."/>
        </authorList>
    </citation>
    <scope>NUCLEOTIDE SEQUENCE</scope>
    <source>
        <strain evidence="1">GM15</strain>
        <tissue evidence="1">Leaf</tissue>
    </source>
</reference>
<dbReference type="AlphaFoldDB" id="A0A8X7ZJY6"/>
<proteinExistence type="predicted"/>
<keyword evidence="2" id="KW-1185">Reference proteome</keyword>
<dbReference type="PANTHER" id="PTHR35134">
    <property type="entry name" value="NUCLEOTIDASE YQFW-RELATED"/>
    <property type="match status" value="1"/>
</dbReference>
<gene>
    <name evidence="1" type="ORF">POTOM_026108</name>
</gene>